<dbReference type="RefSeq" id="WP_093987125.1">
    <property type="nucleotide sequence ID" value="NZ_BMDE01000001.1"/>
</dbReference>
<dbReference type="Proteomes" id="UP000242861">
    <property type="component" value="Unassembled WGS sequence"/>
</dbReference>
<keyword evidence="18" id="KW-1185">Reference proteome</keyword>
<evidence type="ECO:0000256" key="12">
    <source>
        <dbReference type="ARBA" id="ARBA00023288"/>
    </source>
</evidence>
<comment type="subunit">
    <text evidence="3 13">Monomer.</text>
</comment>
<dbReference type="SUPFAM" id="SSF89392">
    <property type="entry name" value="Prokaryotic lipoproteins and lipoprotein localization factors"/>
    <property type="match status" value="1"/>
</dbReference>
<evidence type="ECO:0000313" key="17">
    <source>
        <dbReference type="Proteomes" id="UP000242861"/>
    </source>
</evidence>
<evidence type="ECO:0000256" key="14">
    <source>
        <dbReference type="SAM" id="SignalP"/>
    </source>
</evidence>
<reference evidence="18" key="4">
    <citation type="journal article" date="2019" name="Int. J. Syst. Evol. Microbiol.">
        <title>The Global Catalogue of Microorganisms (GCM) 10K type strain sequencing project: providing services to taxonomists for standard genome sequencing and annotation.</title>
        <authorList>
            <consortium name="The Broad Institute Genomics Platform"/>
            <consortium name="The Broad Institute Genome Sequencing Center for Infectious Disease"/>
            <person name="Wu L."/>
            <person name="Ma J."/>
        </authorList>
    </citation>
    <scope>NUCLEOTIDE SEQUENCE [LARGE SCALE GENOMIC DNA]</scope>
    <source>
        <strain evidence="18">CCM 8778</strain>
    </source>
</reference>
<dbReference type="AlphaFoldDB" id="A0A2I0CRW1"/>
<reference evidence="16" key="2">
    <citation type="submission" date="2017-12" db="EMBL/GenBank/DDBJ databases">
        <authorList>
            <person name="Hurst M.R.H."/>
        </authorList>
    </citation>
    <scope>NUCLEOTIDE SEQUENCE [LARGE SCALE GENOMIC DNA]</scope>
    <source>
        <strain evidence="16">ZYSR67-Z</strain>
    </source>
</reference>
<evidence type="ECO:0000256" key="2">
    <source>
        <dbReference type="ARBA" id="ARBA00009696"/>
    </source>
</evidence>
<evidence type="ECO:0000313" key="15">
    <source>
        <dbReference type="EMBL" id="GGH88967.1"/>
    </source>
</evidence>
<comment type="similarity">
    <text evidence="2 13">Belongs to the LolB family.</text>
</comment>
<dbReference type="Pfam" id="PF03550">
    <property type="entry name" value="LolB"/>
    <property type="match status" value="1"/>
</dbReference>
<accession>A0A2I0CRW1</accession>
<comment type="caution">
    <text evidence="16">The sequence shown here is derived from an EMBL/GenBank/DDBJ whole genome shotgun (WGS) entry which is preliminary data.</text>
</comment>
<reference evidence="15" key="1">
    <citation type="journal article" date="2014" name="Int. J. Syst. Evol. Microbiol.">
        <title>Complete genome of a new Firmicutes species belonging to the dominant human colonic microbiota ('Ruminococcus bicirculans') reveals two chromosomes and a selective capacity to utilize plant glucans.</title>
        <authorList>
            <consortium name="NISC Comparative Sequencing Program"/>
            <person name="Wegmann U."/>
            <person name="Louis P."/>
            <person name="Goesmann A."/>
            <person name="Henrissat B."/>
            <person name="Duncan S.H."/>
            <person name="Flint H.J."/>
        </authorList>
    </citation>
    <scope>NUCLEOTIDE SEQUENCE</scope>
    <source>
        <strain evidence="15">CCM 8778</strain>
    </source>
</reference>
<protein>
    <recommendedName>
        <fullName evidence="4 13">Outer-membrane lipoprotein LolB</fullName>
    </recommendedName>
</protein>
<keyword evidence="12 13" id="KW-0449">Lipoprotein</keyword>
<keyword evidence="6 13" id="KW-0732">Signal</keyword>
<evidence type="ECO:0000256" key="4">
    <source>
        <dbReference type="ARBA" id="ARBA00016202"/>
    </source>
</evidence>
<evidence type="ECO:0000256" key="5">
    <source>
        <dbReference type="ARBA" id="ARBA00022448"/>
    </source>
</evidence>
<dbReference type="CDD" id="cd16326">
    <property type="entry name" value="LolB"/>
    <property type="match status" value="1"/>
</dbReference>
<keyword evidence="9 13" id="KW-0564">Palmitate</keyword>
<dbReference type="GO" id="GO:0044874">
    <property type="term" value="P:lipoprotein localization to outer membrane"/>
    <property type="evidence" value="ECO:0007669"/>
    <property type="project" value="UniProtKB-UniRule"/>
</dbReference>
<gene>
    <name evidence="13 16" type="primary">lolB</name>
    <name evidence="16" type="ORF">CW360_05550</name>
    <name evidence="15" type="ORF">GCM10007363_02950</name>
</gene>
<dbReference type="EMBL" id="PIYS01000006">
    <property type="protein sequence ID" value="PKF71864.1"/>
    <property type="molecule type" value="Genomic_DNA"/>
</dbReference>
<feature type="chain" id="PRO_5014138902" description="Outer-membrane lipoprotein LolB" evidence="14">
    <location>
        <begin position="21"/>
        <end position="204"/>
    </location>
</feature>
<name>A0A2I0CRW1_9PSED</name>
<comment type="subcellular location">
    <subcellularLocation>
        <location evidence="1 13">Cell outer membrane</location>
        <topology evidence="1 13">Lipid-anchor</topology>
    </subcellularLocation>
</comment>
<keyword evidence="5 13" id="KW-0813">Transport</keyword>
<comment type="function">
    <text evidence="13">Plays a critical role in the incorporation of lipoproteins in the outer membrane after they are released by the LolA protein.</text>
</comment>
<evidence type="ECO:0000256" key="3">
    <source>
        <dbReference type="ARBA" id="ARBA00011245"/>
    </source>
</evidence>
<dbReference type="GO" id="GO:0015031">
    <property type="term" value="P:protein transport"/>
    <property type="evidence" value="ECO:0007669"/>
    <property type="project" value="UniProtKB-KW"/>
</dbReference>
<dbReference type="PROSITE" id="PS51257">
    <property type="entry name" value="PROKAR_LIPOPROTEIN"/>
    <property type="match status" value="1"/>
</dbReference>
<evidence type="ECO:0000256" key="11">
    <source>
        <dbReference type="ARBA" id="ARBA00023237"/>
    </source>
</evidence>
<keyword evidence="7 13" id="KW-0653">Protein transport</keyword>
<evidence type="ECO:0000256" key="1">
    <source>
        <dbReference type="ARBA" id="ARBA00004459"/>
    </source>
</evidence>
<feature type="signal peptide" evidence="14">
    <location>
        <begin position="1"/>
        <end position="20"/>
    </location>
</feature>
<reference evidence="15" key="5">
    <citation type="submission" date="2024-05" db="EMBL/GenBank/DDBJ databases">
        <authorList>
            <person name="Sun Q."/>
            <person name="Sedlacek I."/>
        </authorList>
    </citation>
    <scope>NUCLEOTIDE SEQUENCE</scope>
    <source>
        <strain evidence="15">CCM 8778</strain>
    </source>
</reference>
<evidence type="ECO:0000256" key="8">
    <source>
        <dbReference type="ARBA" id="ARBA00023136"/>
    </source>
</evidence>
<evidence type="ECO:0000313" key="18">
    <source>
        <dbReference type="Proteomes" id="UP000655550"/>
    </source>
</evidence>
<evidence type="ECO:0000313" key="16">
    <source>
        <dbReference type="EMBL" id="PKF71864.1"/>
    </source>
</evidence>
<keyword evidence="8 13" id="KW-0472">Membrane</keyword>
<dbReference type="HAMAP" id="MF_00233">
    <property type="entry name" value="LolB"/>
    <property type="match status" value="1"/>
</dbReference>
<organism evidence="16 17">
    <name type="scientific">Pseudomonas fluvialis</name>
    <dbReference type="NCBI Taxonomy" id="1793966"/>
    <lineage>
        <taxon>Bacteria</taxon>
        <taxon>Pseudomonadati</taxon>
        <taxon>Pseudomonadota</taxon>
        <taxon>Gammaproteobacteria</taxon>
        <taxon>Pseudomonadales</taxon>
        <taxon>Pseudomonadaceae</taxon>
        <taxon>Pseudomonas</taxon>
    </lineage>
</organism>
<keyword evidence="11 13" id="KW-0998">Cell outer membrane</keyword>
<sequence>MRLNTLLAVTLLLASGCSTFTPREVLQGQGNAQAWQVHKTQTSQIDGWQISGKLGIRAPQDSGSGTLFWLQRQDYFDIRLSGPLGRGAARLTGRDGAVNLEIANQGRYQGESAQALLGEQLGWQLPVSQLHWWIRGLPAPGSRSQLTLDSDSRLAALQQDGWQLQFLDYRDQHGFSLPQRLKAQRGELQIILVIKDWQARQLGH</sequence>
<dbReference type="GO" id="GO:0009279">
    <property type="term" value="C:cell outer membrane"/>
    <property type="evidence" value="ECO:0007669"/>
    <property type="project" value="UniProtKB-SubCell"/>
</dbReference>
<keyword evidence="10 13" id="KW-0143">Chaperone</keyword>
<dbReference type="InterPro" id="IPR029046">
    <property type="entry name" value="LolA/LolB/LppX"/>
</dbReference>
<evidence type="ECO:0000256" key="6">
    <source>
        <dbReference type="ARBA" id="ARBA00022729"/>
    </source>
</evidence>
<evidence type="ECO:0000256" key="9">
    <source>
        <dbReference type="ARBA" id="ARBA00023139"/>
    </source>
</evidence>
<evidence type="ECO:0000256" key="10">
    <source>
        <dbReference type="ARBA" id="ARBA00023186"/>
    </source>
</evidence>
<proteinExistence type="inferred from homology"/>
<evidence type="ECO:0000256" key="7">
    <source>
        <dbReference type="ARBA" id="ARBA00022927"/>
    </source>
</evidence>
<dbReference type="Proteomes" id="UP000655550">
    <property type="component" value="Unassembled WGS sequence"/>
</dbReference>
<dbReference type="InterPro" id="IPR004565">
    <property type="entry name" value="OM_lipoprot_LolB"/>
</dbReference>
<evidence type="ECO:0000256" key="13">
    <source>
        <dbReference type="HAMAP-Rule" id="MF_00233"/>
    </source>
</evidence>
<dbReference type="NCBIfam" id="TIGR00548">
    <property type="entry name" value="lolB"/>
    <property type="match status" value="1"/>
</dbReference>
<dbReference type="EMBL" id="BMDE01000001">
    <property type="protein sequence ID" value="GGH88967.1"/>
    <property type="molecule type" value="Genomic_DNA"/>
</dbReference>
<dbReference type="Gene3D" id="2.50.20.10">
    <property type="entry name" value="Lipoprotein localisation LolA/LolB/LppX"/>
    <property type="match status" value="1"/>
</dbReference>
<reference evidence="17" key="3">
    <citation type="submission" date="2017-12" db="EMBL/GenBank/DDBJ databases">
        <authorList>
            <person name="Yu X.-Y."/>
        </authorList>
    </citation>
    <scope>NUCLEOTIDE SEQUENCE [LARGE SCALE GENOMIC DNA]</scope>
    <source>
        <strain evidence="17">ZYSR67-Z</strain>
    </source>
</reference>